<dbReference type="Proteomes" id="UP000800094">
    <property type="component" value="Unassembled WGS sequence"/>
</dbReference>
<evidence type="ECO:0008006" key="4">
    <source>
        <dbReference type="Google" id="ProtNLM"/>
    </source>
</evidence>
<gene>
    <name evidence="2" type="ORF">BU26DRAFT_500891</name>
</gene>
<organism evidence="2 3">
    <name type="scientific">Trematosphaeria pertusa</name>
    <dbReference type="NCBI Taxonomy" id="390896"/>
    <lineage>
        <taxon>Eukaryota</taxon>
        <taxon>Fungi</taxon>
        <taxon>Dikarya</taxon>
        <taxon>Ascomycota</taxon>
        <taxon>Pezizomycotina</taxon>
        <taxon>Dothideomycetes</taxon>
        <taxon>Pleosporomycetidae</taxon>
        <taxon>Pleosporales</taxon>
        <taxon>Massarineae</taxon>
        <taxon>Trematosphaeriaceae</taxon>
        <taxon>Trematosphaeria</taxon>
    </lineage>
</organism>
<evidence type="ECO:0000313" key="2">
    <source>
        <dbReference type="EMBL" id="KAF2255301.1"/>
    </source>
</evidence>
<evidence type="ECO:0000313" key="3">
    <source>
        <dbReference type="Proteomes" id="UP000800094"/>
    </source>
</evidence>
<reference evidence="2" key="1">
    <citation type="journal article" date="2020" name="Stud. Mycol.">
        <title>101 Dothideomycetes genomes: a test case for predicting lifestyles and emergence of pathogens.</title>
        <authorList>
            <person name="Haridas S."/>
            <person name="Albert R."/>
            <person name="Binder M."/>
            <person name="Bloem J."/>
            <person name="Labutti K."/>
            <person name="Salamov A."/>
            <person name="Andreopoulos B."/>
            <person name="Baker S."/>
            <person name="Barry K."/>
            <person name="Bills G."/>
            <person name="Bluhm B."/>
            <person name="Cannon C."/>
            <person name="Castanera R."/>
            <person name="Culley D."/>
            <person name="Daum C."/>
            <person name="Ezra D."/>
            <person name="Gonzalez J."/>
            <person name="Henrissat B."/>
            <person name="Kuo A."/>
            <person name="Liang C."/>
            <person name="Lipzen A."/>
            <person name="Lutzoni F."/>
            <person name="Magnuson J."/>
            <person name="Mondo S."/>
            <person name="Nolan M."/>
            <person name="Ohm R."/>
            <person name="Pangilinan J."/>
            <person name="Park H.-J."/>
            <person name="Ramirez L."/>
            <person name="Alfaro M."/>
            <person name="Sun H."/>
            <person name="Tritt A."/>
            <person name="Yoshinaga Y."/>
            <person name="Zwiers L.-H."/>
            <person name="Turgeon B."/>
            <person name="Goodwin S."/>
            <person name="Spatafora J."/>
            <person name="Crous P."/>
            <person name="Grigoriev I."/>
        </authorList>
    </citation>
    <scope>NUCLEOTIDE SEQUENCE</scope>
    <source>
        <strain evidence="2">CBS 122368</strain>
    </source>
</reference>
<dbReference type="OrthoDB" id="3777260at2759"/>
<dbReference type="EMBL" id="ML987190">
    <property type="protein sequence ID" value="KAF2255301.1"/>
    <property type="molecule type" value="Genomic_DNA"/>
</dbReference>
<name>A0A6A6IXN4_9PLEO</name>
<dbReference type="RefSeq" id="XP_033690305.1">
    <property type="nucleotide sequence ID" value="XM_033826534.1"/>
</dbReference>
<accession>A0A6A6IXN4</accession>
<evidence type="ECO:0000256" key="1">
    <source>
        <dbReference type="SAM" id="MobiDB-lite"/>
    </source>
</evidence>
<keyword evidence="3" id="KW-1185">Reference proteome</keyword>
<feature type="region of interest" description="Disordered" evidence="1">
    <location>
        <begin position="159"/>
        <end position="178"/>
    </location>
</feature>
<sequence length="270" mass="30744">MAAPVRNSASEDRWIATKLDQLARQPDGRDTRDGYLAIIRYVQASNAHLYANISSNQLEIAQLKDTVRGQTQTITDMEKQHQYTLSKVHEGYWNKLCYLNNHNAAFGIELSEANQQNAELSQRKKDLEVEAQMVYRYGLEHREQMESLIRKPYKSGARALHDVSRSESPPSKKRKVTTLSSKLPRNPVLCTQCYAHGYECDHDNRCKSCTENKTRCIRMQCSTYDAGACQCSRQNCPFAHPEDGYTNTVKAGRAAKRDKHLPRAASNVRC</sequence>
<dbReference type="AlphaFoldDB" id="A0A6A6IXN4"/>
<protein>
    <recommendedName>
        <fullName evidence="4">C3H1-type domain-containing protein</fullName>
    </recommendedName>
</protein>
<proteinExistence type="predicted"/>
<dbReference type="GeneID" id="54579864"/>